<proteinExistence type="predicted"/>
<dbReference type="EMBL" id="CM001220">
    <property type="protein sequence ID" value="AES89048.1"/>
    <property type="molecule type" value="Genomic_DNA"/>
</dbReference>
<reference evidence="2 4" key="2">
    <citation type="journal article" date="2014" name="BMC Genomics">
        <title>An improved genome release (version Mt4.0) for the model legume Medicago truncatula.</title>
        <authorList>
            <person name="Tang H."/>
            <person name="Krishnakumar V."/>
            <person name="Bidwell S."/>
            <person name="Rosen B."/>
            <person name="Chan A."/>
            <person name="Zhou S."/>
            <person name="Gentzbittel L."/>
            <person name="Childs K.L."/>
            <person name="Yandell M."/>
            <person name="Gundlach H."/>
            <person name="Mayer K.F."/>
            <person name="Schwartz D.C."/>
            <person name="Town C.D."/>
        </authorList>
    </citation>
    <scope>GENOME REANNOTATION</scope>
    <source>
        <strain evidence="3 4">cv. Jemalong A17</strain>
    </source>
</reference>
<dbReference type="OMA" id="CHAIHNT"/>
<dbReference type="HOGENOM" id="CLU_011822_4_0_1"/>
<dbReference type="SMART" id="SM01045">
    <property type="entry name" value="BURP"/>
    <property type="match status" value="1"/>
</dbReference>
<sequence>MCVNSVESMLKFVDTIIGSEKYTILEVSDDINASKWVSCHPMPYPYAVYGCHHIATGSKVFKVSLVGDENGDKMEALGMCHLDTSDWNPDHELFKTLRIKPGKNSSACHFFPVNHLLWVPLQPSKSTI</sequence>
<evidence type="ECO:0000313" key="4">
    <source>
        <dbReference type="Proteomes" id="UP000002051"/>
    </source>
</evidence>
<dbReference type="EnsemblPlants" id="AES89048">
    <property type="protein sequence ID" value="AES89048"/>
    <property type="gene ID" value="MTR_4g068420"/>
</dbReference>
<gene>
    <name evidence="2" type="ordered locus">MTR_4g068420</name>
</gene>
<dbReference type="InterPro" id="IPR004873">
    <property type="entry name" value="BURP_dom"/>
</dbReference>
<evidence type="ECO:0000259" key="1">
    <source>
        <dbReference type="PROSITE" id="PS51277"/>
    </source>
</evidence>
<organism evidence="2 4">
    <name type="scientific">Medicago truncatula</name>
    <name type="common">Barrel medic</name>
    <name type="synonym">Medicago tribuloides</name>
    <dbReference type="NCBI Taxonomy" id="3880"/>
    <lineage>
        <taxon>Eukaryota</taxon>
        <taxon>Viridiplantae</taxon>
        <taxon>Streptophyta</taxon>
        <taxon>Embryophyta</taxon>
        <taxon>Tracheophyta</taxon>
        <taxon>Spermatophyta</taxon>
        <taxon>Magnoliopsida</taxon>
        <taxon>eudicotyledons</taxon>
        <taxon>Gunneridae</taxon>
        <taxon>Pentapetalae</taxon>
        <taxon>rosids</taxon>
        <taxon>fabids</taxon>
        <taxon>Fabales</taxon>
        <taxon>Fabaceae</taxon>
        <taxon>Papilionoideae</taxon>
        <taxon>50 kb inversion clade</taxon>
        <taxon>NPAAA clade</taxon>
        <taxon>Hologalegina</taxon>
        <taxon>IRL clade</taxon>
        <taxon>Trifolieae</taxon>
        <taxon>Medicago</taxon>
    </lineage>
</organism>
<evidence type="ECO:0000313" key="3">
    <source>
        <dbReference type="EnsemblPlants" id="AES89048"/>
    </source>
</evidence>
<dbReference type="PANTHER" id="PTHR31236">
    <property type="entry name" value="BURP DOMAIN PROTEIN USPL1-LIKE"/>
    <property type="match status" value="1"/>
</dbReference>
<evidence type="ECO:0000313" key="2">
    <source>
        <dbReference type="EMBL" id="AES89048.1"/>
    </source>
</evidence>
<dbReference type="PROSITE" id="PS51277">
    <property type="entry name" value="BURP"/>
    <property type="match status" value="1"/>
</dbReference>
<dbReference type="PaxDb" id="3880-AES89048"/>
<keyword evidence="4" id="KW-1185">Reference proteome</keyword>
<dbReference type="PANTHER" id="PTHR31236:SF59">
    <property type="entry name" value="BURP DOMAIN PROTEIN"/>
    <property type="match status" value="1"/>
</dbReference>
<reference evidence="2 4" key="1">
    <citation type="journal article" date="2011" name="Nature">
        <title>The Medicago genome provides insight into the evolution of rhizobial symbioses.</title>
        <authorList>
            <person name="Young N.D."/>
            <person name="Debelle F."/>
            <person name="Oldroyd G.E."/>
            <person name="Geurts R."/>
            <person name="Cannon S.B."/>
            <person name="Udvardi M.K."/>
            <person name="Benedito V.A."/>
            <person name="Mayer K.F."/>
            <person name="Gouzy J."/>
            <person name="Schoof H."/>
            <person name="Van de Peer Y."/>
            <person name="Proost S."/>
            <person name="Cook D.R."/>
            <person name="Meyers B.C."/>
            <person name="Spannagl M."/>
            <person name="Cheung F."/>
            <person name="De Mita S."/>
            <person name="Krishnakumar V."/>
            <person name="Gundlach H."/>
            <person name="Zhou S."/>
            <person name="Mudge J."/>
            <person name="Bharti A.K."/>
            <person name="Murray J.D."/>
            <person name="Naoumkina M.A."/>
            <person name="Rosen B."/>
            <person name="Silverstein K.A."/>
            <person name="Tang H."/>
            <person name="Rombauts S."/>
            <person name="Zhao P.X."/>
            <person name="Zhou P."/>
            <person name="Barbe V."/>
            <person name="Bardou P."/>
            <person name="Bechner M."/>
            <person name="Bellec A."/>
            <person name="Berger A."/>
            <person name="Berges H."/>
            <person name="Bidwell S."/>
            <person name="Bisseling T."/>
            <person name="Choisne N."/>
            <person name="Couloux A."/>
            <person name="Denny R."/>
            <person name="Deshpande S."/>
            <person name="Dai X."/>
            <person name="Doyle J.J."/>
            <person name="Dudez A.M."/>
            <person name="Farmer A.D."/>
            <person name="Fouteau S."/>
            <person name="Franken C."/>
            <person name="Gibelin C."/>
            <person name="Gish J."/>
            <person name="Goldstein S."/>
            <person name="Gonzalez A.J."/>
            <person name="Green P.J."/>
            <person name="Hallab A."/>
            <person name="Hartog M."/>
            <person name="Hua A."/>
            <person name="Humphray S.J."/>
            <person name="Jeong D.H."/>
            <person name="Jing Y."/>
            <person name="Jocker A."/>
            <person name="Kenton S.M."/>
            <person name="Kim D.J."/>
            <person name="Klee K."/>
            <person name="Lai H."/>
            <person name="Lang C."/>
            <person name="Lin S."/>
            <person name="Macmil S.L."/>
            <person name="Magdelenat G."/>
            <person name="Matthews L."/>
            <person name="McCorrison J."/>
            <person name="Monaghan E.L."/>
            <person name="Mun J.H."/>
            <person name="Najar F.Z."/>
            <person name="Nicholson C."/>
            <person name="Noirot C."/>
            <person name="O'Bleness M."/>
            <person name="Paule C.R."/>
            <person name="Poulain J."/>
            <person name="Prion F."/>
            <person name="Qin B."/>
            <person name="Qu C."/>
            <person name="Retzel E.F."/>
            <person name="Riddle C."/>
            <person name="Sallet E."/>
            <person name="Samain S."/>
            <person name="Samson N."/>
            <person name="Sanders I."/>
            <person name="Saurat O."/>
            <person name="Scarpelli C."/>
            <person name="Schiex T."/>
            <person name="Segurens B."/>
            <person name="Severin A.J."/>
            <person name="Sherrier D.J."/>
            <person name="Shi R."/>
            <person name="Sims S."/>
            <person name="Singer S.R."/>
            <person name="Sinharoy S."/>
            <person name="Sterck L."/>
            <person name="Viollet A."/>
            <person name="Wang B.B."/>
            <person name="Wang K."/>
            <person name="Wang M."/>
            <person name="Wang X."/>
            <person name="Warfsmann J."/>
            <person name="Weissenbach J."/>
            <person name="White D.D."/>
            <person name="White J.D."/>
            <person name="Wiley G.B."/>
            <person name="Wincker P."/>
            <person name="Xing Y."/>
            <person name="Yang L."/>
            <person name="Yao Z."/>
            <person name="Ying F."/>
            <person name="Zhai J."/>
            <person name="Zhou L."/>
            <person name="Zuber A."/>
            <person name="Denarie J."/>
            <person name="Dixon R.A."/>
            <person name="May G.D."/>
            <person name="Schwartz D.C."/>
            <person name="Rogers J."/>
            <person name="Quetier F."/>
            <person name="Town C.D."/>
            <person name="Roe B.A."/>
        </authorList>
    </citation>
    <scope>NUCLEOTIDE SEQUENCE [LARGE SCALE GENOMIC DNA]</scope>
    <source>
        <strain evidence="2">A17</strain>
        <strain evidence="3 4">cv. Jemalong A17</strain>
    </source>
</reference>
<dbReference type="Pfam" id="PF03181">
    <property type="entry name" value="BURP"/>
    <property type="match status" value="1"/>
</dbReference>
<dbReference type="Proteomes" id="UP000002051">
    <property type="component" value="Chromosome 4"/>
</dbReference>
<reference evidence="3" key="3">
    <citation type="submission" date="2015-04" db="UniProtKB">
        <authorList>
            <consortium name="EnsemblPlants"/>
        </authorList>
    </citation>
    <scope>IDENTIFICATION</scope>
    <source>
        <strain evidence="3">cv. Jemalong A17</strain>
    </source>
</reference>
<dbReference type="STRING" id="3880.G7JEZ0"/>
<name>G7JEZ0_MEDTR</name>
<dbReference type="InterPro" id="IPR044816">
    <property type="entry name" value="BURP"/>
</dbReference>
<dbReference type="eggNOG" id="ENOG502SKYI">
    <property type="taxonomic scope" value="Eukaryota"/>
</dbReference>
<accession>G7JEZ0</accession>
<dbReference type="AlphaFoldDB" id="G7JEZ0"/>
<protein>
    <submittedName>
        <fullName evidence="2">BURP domain protein</fullName>
    </submittedName>
</protein>
<feature type="domain" description="BURP" evidence="1">
    <location>
        <begin position="1"/>
        <end position="121"/>
    </location>
</feature>